<dbReference type="EMBL" id="UYJE01007044">
    <property type="protein sequence ID" value="VDI51361.1"/>
    <property type="molecule type" value="Genomic_DNA"/>
</dbReference>
<evidence type="ECO:0000256" key="1">
    <source>
        <dbReference type="SAM" id="Coils"/>
    </source>
</evidence>
<dbReference type="InterPro" id="IPR051077">
    <property type="entry name" value="Ca-dependent_lectin"/>
</dbReference>
<evidence type="ECO:0000313" key="3">
    <source>
        <dbReference type="Proteomes" id="UP000596742"/>
    </source>
</evidence>
<evidence type="ECO:0008006" key="4">
    <source>
        <dbReference type="Google" id="ProtNLM"/>
    </source>
</evidence>
<organism evidence="2 3">
    <name type="scientific">Mytilus galloprovincialis</name>
    <name type="common">Mediterranean mussel</name>
    <dbReference type="NCBI Taxonomy" id="29158"/>
    <lineage>
        <taxon>Eukaryota</taxon>
        <taxon>Metazoa</taxon>
        <taxon>Spiralia</taxon>
        <taxon>Lophotrochozoa</taxon>
        <taxon>Mollusca</taxon>
        <taxon>Bivalvia</taxon>
        <taxon>Autobranchia</taxon>
        <taxon>Pteriomorphia</taxon>
        <taxon>Mytilida</taxon>
        <taxon>Mytiloidea</taxon>
        <taxon>Mytilidae</taxon>
        <taxon>Mytilinae</taxon>
        <taxon>Mytilus</taxon>
    </lineage>
</organism>
<gene>
    <name evidence="2" type="ORF">MGAL_10B083872</name>
</gene>
<dbReference type="OrthoDB" id="6086925at2759"/>
<comment type="caution">
    <text evidence="2">The sequence shown here is derived from an EMBL/GenBank/DDBJ whole genome shotgun (WGS) entry which is preliminary data.</text>
</comment>
<dbReference type="Proteomes" id="UP000596742">
    <property type="component" value="Unassembled WGS sequence"/>
</dbReference>
<dbReference type="PANTHER" id="PTHR24024">
    <property type="entry name" value="PULMONARY SURFACTANT-ASSOCIATED PROTEIN A"/>
    <property type="match status" value="1"/>
</dbReference>
<dbReference type="AlphaFoldDB" id="A0A8B6FL40"/>
<dbReference type="GO" id="GO:0005615">
    <property type="term" value="C:extracellular space"/>
    <property type="evidence" value="ECO:0007669"/>
    <property type="project" value="TreeGrafter"/>
</dbReference>
<keyword evidence="1" id="KW-0175">Coiled coil</keyword>
<reference evidence="2" key="1">
    <citation type="submission" date="2018-11" db="EMBL/GenBank/DDBJ databases">
        <authorList>
            <person name="Alioto T."/>
            <person name="Alioto T."/>
        </authorList>
    </citation>
    <scope>NUCLEOTIDE SEQUENCE</scope>
</reference>
<sequence length="1073" mass="120218">MLVACINTDSQIPNEKRLLITDPDYTNNQQMQRDIQILKATMSQLQASFNTLNNKITVQDKQIQSQTSVITAFQNNPSGSIYVRWGRKDCPTNSTEMVYSGIGAGGYYVFGMEYQTNDFGSNLIDKDIPCAVCRVNHASTVLMIPGKSRCYNGWKIEYSGNLMSGHYSHAGASRYLCVDGSPDVLESGSNHDDAYLLYGVKAYCGSLKCPPYHDDSRNLTGLLEVTLKSKQLKILDFFLSQKRKRAKIYNSYMENRFIYTYIVITHYRSFYYNKQKKMKMVKNQKFSSSQSFERESFSKYAIFNSTWLFFFEGVLQNAYKFKYESSIRKILKKLPHDINLHISKCICIGGGGSYDNPGRNSNPICVPHDPDLGQVSHESAFGTVFGMEYETNDFGSNLIDKDVPCAVCRVNHASTVLMIPGKSHCLSGWKTEYSGNLMSGHHGHPGASQYLCVDNSPDILEGGARNDNGYILYAVKAYCGSLKCPPYVIKKSHNSISDRLTYKSHPSGSTYVRWGRKECPTNSTEMIYSERQNKSFTVFGMEYETNVFGCNLIDKDVPCAVCRVNHASTTIMIPGKSRCYPGWETEYSGNLILTKYIRFIYTTLDEFLVGQLKDASGVRLIKLDDSKYLTKNPAGSVYVRWGWKECPTNGTEIVYTADYAGLLFFFSIMTRSRRNTNPVCVPHDPDLGQVSHESYFGEVYGMEYETNDFGSNLREKDVPCAVCRVNHASTVLMIPGKSHCYSGWKTEYGGNLMSGHYGHAGGSQYVCVDRSPDVLEAGSRDDNGYLLYAVKAFCGSLKCPPYPTSEQNVRGSHLEMNCHTMVLPNDCGTCIRLLCILKDPVLAIQNAKADGTMHSRIFNSKYTLFIIYKYDHDLREQNGTKCVGYTFIIYMHIQYPPGSVYVRWGRKECPNNSTEMVYSGIGAGGHFTNSGRPTNQVCVPHDPDLGQVSHGSYFGTVYGMEYETNDFGSNLMDKDVPCAVCRVSHASTILMIPGKSQCYAGWKTEYSGNLMSGHYGHAGGSQYICVDSRPDVLEAGSRDDNGYLLYGAKAYCGSLKCPPYVQDTFFKCVVCSR</sequence>
<dbReference type="PANTHER" id="PTHR24024:SF18">
    <property type="entry name" value="SHORT-CHAIN COLLAGEN C4-LIKE"/>
    <property type="match status" value="1"/>
</dbReference>
<proteinExistence type="predicted"/>
<feature type="coiled-coil region" evidence="1">
    <location>
        <begin position="28"/>
        <end position="55"/>
    </location>
</feature>
<name>A0A8B6FL40_MYTGA</name>
<accession>A0A8B6FL40</accession>
<keyword evidence="3" id="KW-1185">Reference proteome</keyword>
<protein>
    <recommendedName>
        <fullName evidence="4">Short-chain collagen C4</fullName>
    </recommendedName>
</protein>
<evidence type="ECO:0000313" key="2">
    <source>
        <dbReference type="EMBL" id="VDI51361.1"/>
    </source>
</evidence>